<name>A0A6J4SAX1_9ACTN</name>
<evidence type="ECO:0000313" key="1">
    <source>
        <dbReference type="EMBL" id="CAA9494034.1"/>
    </source>
</evidence>
<accession>A0A6J4SAX1</accession>
<protein>
    <submittedName>
        <fullName evidence="1">Uncharacterized protein</fullName>
    </submittedName>
</protein>
<sequence length="74" mass="7548">MRTLDELLAAQDLVVVAVARGSDPALARLAIADLERGVACEVPPAHPARSLAAAGVALLPSARRALAKPIEALS</sequence>
<organism evidence="1">
    <name type="scientific">uncultured Solirubrobacteraceae bacterium</name>
    <dbReference type="NCBI Taxonomy" id="1162706"/>
    <lineage>
        <taxon>Bacteria</taxon>
        <taxon>Bacillati</taxon>
        <taxon>Actinomycetota</taxon>
        <taxon>Thermoleophilia</taxon>
        <taxon>Solirubrobacterales</taxon>
        <taxon>Solirubrobacteraceae</taxon>
        <taxon>environmental samples</taxon>
    </lineage>
</organism>
<reference evidence="1" key="1">
    <citation type="submission" date="2020-02" db="EMBL/GenBank/DDBJ databases">
        <authorList>
            <person name="Meier V. D."/>
        </authorList>
    </citation>
    <scope>NUCLEOTIDE SEQUENCE</scope>
    <source>
        <strain evidence="1">AVDCRST_MAG67</strain>
    </source>
</reference>
<dbReference type="EMBL" id="CADCVQ010000069">
    <property type="protein sequence ID" value="CAA9494034.1"/>
    <property type="molecule type" value="Genomic_DNA"/>
</dbReference>
<proteinExistence type="predicted"/>
<dbReference type="AlphaFoldDB" id="A0A6J4SAX1"/>
<gene>
    <name evidence="1" type="ORF">AVDCRST_MAG67-1520</name>
</gene>